<comment type="caution">
    <text evidence="2">The sequence shown here is derived from an EMBL/GenBank/DDBJ whole genome shotgun (WGS) entry which is preliminary data.</text>
</comment>
<dbReference type="RefSeq" id="WP_213819654.1">
    <property type="nucleotide sequence ID" value="NZ_JAAMFI010000001.1"/>
</dbReference>
<dbReference type="SUPFAM" id="SSF51445">
    <property type="entry name" value="(Trans)glycosidases"/>
    <property type="match status" value="1"/>
</dbReference>
<name>A0ABS5QPG9_9LACO</name>
<organism evidence="2 3">
    <name type="scientific">Fructobacillus papyriferae</name>
    <dbReference type="NCBI Taxonomy" id="2713171"/>
    <lineage>
        <taxon>Bacteria</taxon>
        <taxon>Bacillati</taxon>
        <taxon>Bacillota</taxon>
        <taxon>Bacilli</taxon>
        <taxon>Lactobacillales</taxon>
        <taxon>Lactobacillaceae</taxon>
        <taxon>Fructobacillus</taxon>
    </lineage>
</organism>
<evidence type="ECO:0000313" key="2">
    <source>
        <dbReference type="EMBL" id="MBS9335074.1"/>
    </source>
</evidence>
<dbReference type="InterPro" id="IPR017853">
    <property type="entry name" value="GH"/>
</dbReference>
<dbReference type="Gene3D" id="3.20.20.80">
    <property type="entry name" value="Glycosidases"/>
    <property type="match status" value="1"/>
</dbReference>
<proteinExistence type="predicted"/>
<evidence type="ECO:0000259" key="1">
    <source>
        <dbReference type="Pfam" id="PF08924"/>
    </source>
</evidence>
<dbReference type="InterPro" id="IPR015020">
    <property type="entry name" value="Rv2525c-like_Glyco_Hydro-like"/>
</dbReference>
<reference evidence="2 3" key="1">
    <citation type="submission" date="2020-02" db="EMBL/GenBank/DDBJ databases">
        <title>Fructobacillus sp. isolated from paper mulberry of Taiwan.</title>
        <authorList>
            <person name="Lin S.-T."/>
        </authorList>
    </citation>
    <scope>NUCLEOTIDE SEQUENCE [LARGE SCALE GENOMIC DNA]</scope>
    <source>
        <strain evidence="2 3">M1-10</strain>
    </source>
</reference>
<evidence type="ECO:0000313" key="3">
    <source>
        <dbReference type="Proteomes" id="UP001519418"/>
    </source>
</evidence>
<dbReference type="Pfam" id="PF08924">
    <property type="entry name" value="Rv2525c_GlyHyd-like"/>
    <property type="match status" value="1"/>
</dbReference>
<keyword evidence="3" id="KW-1185">Reference proteome</keyword>
<protein>
    <submittedName>
        <fullName evidence="2">DUF1906 domain-containing protein</fullName>
    </submittedName>
</protein>
<feature type="domain" description="Rv2525c-like glycoside hydrolase-like" evidence="1">
    <location>
        <begin position="8"/>
        <end position="137"/>
    </location>
</feature>
<dbReference type="Proteomes" id="UP001519418">
    <property type="component" value="Unassembled WGS sequence"/>
</dbReference>
<gene>
    <name evidence="2" type="ORF">G6R27_03340</name>
</gene>
<dbReference type="EMBL" id="JAAMFI010000001">
    <property type="protein sequence ID" value="MBS9335074.1"/>
    <property type="molecule type" value="Genomic_DNA"/>
</dbReference>
<accession>A0ABS5QPG9</accession>
<sequence>MTAITVFATQNILNAGLHLVPIDQDNTGDIDDYTYSSGQSDGRKARNAALELGIPDGHTIYFAVDTDMTEDENLANAIPYFKGVASVMNHYKIGVYGPRNTCLMVSDAVSAVKYSYVSNMSTGFSGNLGFSQPLNWAFINSMKLALKVICQLVTRLVSHMKTKGLLI</sequence>